<evidence type="ECO:0000313" key="3">
    <source>
        <dbReference type="Proteomes" id="UP001445076"/>
    </source>
</evidence>
<name>A0AAW0XQ23_CHEQU</name>
<comment type="caution">
    <text evidence="2">The sequence shown here is derived from an EMBL/GenBank/DDBJ whole genome shotgun (WGS) entry which is preliminary data.</text>
</comment>
<accession>A0AAW0XQ23</accession>
<keyword evidence="3" id="KW-1185">Reference proteome</keyword>
<gene>
    <name evidence="2" type="ORF">OTU49_002071</name>
</gene>
<evidence type="ECO:0000256" key="1">
    <source>
        <dbReference type="SAM" id="MobiDB-lite"/>
    </source>
</evidence>
<feature type="non-terminal residue" evidence="2">
    <location>
        <position position="112"/>
    </location>
</feature>
<reference evidence="2 3" key="1">
    <citation type="journal article" date="2024" name="BMC Genomics">
        <title>Genome assembly of redclaw crayfish (Cherax quadricarinatus) provides insights into its immune adaptation and hypoxia tolerance.</title>
        <authorList>
            <person name="Liu Z."/>
            <person name="Zheng J."/>
            <person name="Li H."/>
            <person name="Fang K."/>
            <person name="Wang S."/>
            <person name="He J."/>
            <person name="Zhou D."/>
            <person name="Weng S."/>
            <person name="Chi M."/>
            <person name="Gu Z."/>
            <person name="He J."/>
            <person name="Li F."/>
            <person name="Wang M."/>
        </authorList>
    </citation>
    <scope>NUCLEOTIDE SEQUENCE [LARGE SCALE GENOMIC DNA]</scope>
    <source>
        <strain evidence="2">ZL_2023a</strain>
    </source>
</reference>
<sequence length="112" mass="11727">MGEMPRPNRASSKGKEKDASQKAGNKYKEESESSDSDEWDEEEDPDNMNVPGGGTNLGVLKGEEKPLKKEPSGTLSSLGASSSGLTLQSLLAAPHADLKPKPDLLSAALSSS</sequence>
<feature type="compositionally biased region" description="Basic and acidic residues" evidence="1">
    <location>
        <begin position="13"/>
        <end position="31"/>
    </location>
</feature>
<proteinExistence type="predicted"/>
<dbReference type="Proteomes" id="UP001445076">
    <property type="component" value="Unassembled WGS sequence"/>
</dbReference>
<protein>
    <submittedName>
        <fullName evidence="2">Uncharacterized protein</fullName>
    </submittedName>
</protein>
<dbReference type="EMBL" id="JARKIK010000029">
    <property type="protein sequence ID" value="KAK8742038.1"/>
    <property type="molecule type" value="Genomic_DNA"/>
</dbReference>
<organism evidence="2 3">
    <name type="scientific">Cherax quadricarinatus</name>
    <name type="common">Australian red claw crayfish</name>
    <dbReference type="NCBI Taxonomy" id="27406"/>
    <lineage>
        <taxon>Eukaryota</taxon>
        <taxon>Metazoa</taxon>
        <taxon>Ecdysozoa</taxon>
        <taxon>Arthropoda</taxon>
        <taxon>Crustacea</taxon>
        <taxon>Multicrustacea</taxon>
        <taxon>Malacostraca</taxon>
        <taxon>Eumalacostraca</taxon>
        <taxon>Eucarida</taxon>
        <taxon>Decapoda</taxon>
        <taxon>Pleocyemata</taxon>
        <taxon>Astacidea</taxon>
        <taxon>Parastacoidea</taxon>
        <taxon>Parastacidae</taxon>
        <taxon>Cherax</taxon>
    </lineage>
</organism>
<feature type="compositionally biased region" description="Acidic residues" evidence="1">
    <location>
        <begin position="32"/>
        <end position="46"/>
    </location>
</feature>
<feature type="region of interest" description="Disordered" evidence="1">
    <location>
        <begin position="1"/>
        <end position="81"/>
    </location>
</feature>
<feature type="compositionally biased region" description="Basic and acidic residues" evidence="1">
    <location>
        <begin position="61"/>
        <end position="71"/>
    </location>
</feature>
<evidence type="ECO:0000313" key="2">
    <source>
        <dbReference type="EMBL" id="KAK8742038.1"/>
    </source>
</evidence>
<feature type="compositionally biased region" description="Low complexity" evidence="1">
    <location>
        <begin position="72"/>
        <end position="81"/>
    </location>
</feature>
<dbReference type="AlphaFoldDB" id="A0AAW0XQ23"/>